<evidence type="ECO:0000313" key="9">
    <source>
        <dbReference type="WBParaSite" id="PEQ_0000609301-mRNA-1"/>
    </source>
</evidence>
<dbReference type="InterPro" id="IPR001134">
    <property type="entry name" value="Netrin_domain"/>
</dbReference>
<accession>A0A914RHW2</accession>
<dbReference type="GO" id="GO:0031012">
    <property type="term" value="C:extracellular matrix"/>
    <property type="evidence" value="ECO:0007669"/>
    <property type="project" value="TreeGrafter"/>
</dbReference>
<reference evidence="9" key="1">
    <citation type="submission" date="2022-11" db="UniProtKB">
        <authorList>
            <consortium name="WormBaseParasite"/>
        </authorList>
    </citation>
    <scope>IDENTIFICATION</scope>
</reference>
<evidence type="ECO:0000256" key="6">
    <source>
        <dbReference type="SAM" id="SignalP"/>
    </source>
</evidence>
<dbReference type="PANTHER" id="PTHR11844:SF25">
    <property type="entry name" value="NTR DOMAIN-CONTAINING PROTEIN"/>
    <property type="match status" value="1"/>
</dbReference>
<evidence type="ECO:0000259" key="7">
    <source>
        <dbReference type="PROSITE" id="PS50189"/>
    </source>
</evidence>
<feature type="domain" description="NTR" evidence="7">
    <location>
        <begin position="20"/>
        <end position="150"/>
    </location>
</feature>
<evidence type="ECO:0000313" key="8">
    <source>
        <dbReference type="Proteomes" id="UP000887564"/>
    </source>
</evidence>
<dbReference type="GO" id="GO:0002020">
    <property type="term" value="F:protease binding"/>
    <property type="evidence" value="ECO:0007669"/>
    <property type="project" value="TreeGrafter"/>
</dbReference>
<feature type="chain" id="PRO_5038125134" evidence="6">
    <location>
        <begin position="20"/>
        <end position="266"/>
    </location>
</feature>
<comment type="subcellular location">
    <subcellularLocation>
        <location evidence="1">Secreted</location>
    </subcellularLocation>
</comment>
<dbReference type="GO" id="GO:0051045">
    <property type="term" value="P:negative regulation of membrane protein ectodomain proteolysis"/>
    <property type="evidence" value="ECO:0007669"/>
    <property type="project" value="TreeGrafter"/>
</dbReference>
<keyword evidence="6" id="KW-0732">Signal</keyword>
<evidence type="ECO:0000256" key="2">
    <source>
        <dbReference type="ARBA" id="ARBA00022525"/>
    </source>
</evidence>
<feature type="disulfide bond" evidence="5">
    <location>
        <begin position="22"/>
        <end position="112"/>
    </location>
</feature>
<dbReference type="Gene3D" id="2.40.50.120">
    <property type="match status" value="2"/>
</dbReference>
<evidence type="ECO:0000256" key="3">
    <source>
        <dbReference type="ARBA" id="ARBA00023157"/>
    </source>
</evidence>
<feature type="disulfide bond" evidence="5">
    <location>
        <begin position="20"/>
        <end position="84"/>
    </location>
</feature>
<evidence type="ECO:0000256" key="4">
    <source>
        <dbReference type="PIRSR" id="PIRSR601820-1"/>
    </source>
</evidence>
<dbReference type="CDD" id="cd03577">
    <property type="entry name" value="NTR_TIMP_like"/>
    <property type="match status" value="1"/>
</dbReference>
<dbReference type="GO" id="GO:0005615">
    <property type="term" value="C:extracellular space"/>
    <property type="evidence" value="ECO:0007669"/>
    <property type="project" value="TreeGrafter"/>
</dbReference>
<feature type="signal peptide" evidence="6">
    <location>
        <begin position="1"/>
        <end position="19"/>
    </location>
</feature>
<dbReference type="AlphaFoldDB" id="A0A914RHW2"/>
<dbReference type="Proteomes" id="UP000887564">
    <property type="component" value="Unplaced"/>
</dbReference>
<keyword evidence="2" id="KW-0964">Secreted</keyword>
<keyword evidence="4" id="KW-0479">Metal-binding</keyword>
<dbReference type="Pfam" id="PF00965">
    <property type="entry name" value="TIMP"/>
    <property type="match status" value="1"/>
</dbReference>
<dbReference type="GO" id="GO:0008191">
    <property type="term" value="F:metalloendopeptidase inhibitor activity"/>
    <property type="evidence" value="ECO:0007669"/>
    <property type="project" value="InterPro"/>
</dbReference>
<dbReference type="InterPro" id="IPR008993">
    <property type="entry name" value="TIMP-like_OB-fold"/>
</dbReference>
<sequence length="266" mass="29866">MQQVTRFLVCCLLIVAVDACKCRFLTAQEAFKNAEWVSRVKILRKEEGGVDHIEYEAEHVKIFKNSRSSQLSKEITTPTSTAACGLVSLETGKEYLLSGRFTDRGYLHIKSCGQITDDAKNGQPFGFVLEWNEVPNDLKVKLSNGNVLGKSSPIISLSIPPPKYVLYWRQTVCEARSMKRYMNKRKPRKLPDEITTLASSAACGFPSLGIGKEYLLSGRFVEGDVLRMYACEQIIVKIKDGKPLDVVLEWNEVPNDLRKKLNSGNV</sequence>
<dbReference type="PROSITE" id="PS50189">
    <property type="entry name" value="NTR"/>
    <property type="match status" value="1"/>
</dbReference>
<name>A0A914RHW2_PAREQ</name>
<dbReference type="GO" id="GO:0046872">
    <property type="term" value="F:metal ion binding"/>
    <property type="evidence" value="ECO:0007669"/>
    <property type="project" value="UniProtKB-KW"/>
</dbReference>
<dbReference type="SUPFAM" id="SSF50242">
    <property type="entry name" value="TIMP-like"/>
    <property type="match status" value="2"/>
</dbReference>
<proteinExistence type="predicted"/>
<keyword evidence="3 5" id="KW-1015">Disulfide bond</keyword>
<feature type="binding site" evidence="4">
    <location>
        <position position="20"/>
    </location>
    <ligand>
        <name>Zn(2+)</name>
        <dbReference type="ChEBI" id="CHEBI:29105"/>
        <note>ligand shared with metalloproteinase partner</note>
    </ligand>
</feature>
<keyword evidence="4" id="KW-0862">Zinc</keyword>
<evidence type="ECO:0000256" key="1">
    <source>
        <dbReference type="ARBA" id="ARBA00004613"/>
    </source>
</evidence>
<dbReference type="InterPro" id="IPR001820">
    <property type="entry name" value="TIMP"/>
</dbReference>
<dbReference type="PANTHER" id="PTHR11844">
    <property type="entry name" value="METALLOPROTEASE INHIBITOR"/>
    <property type="match status" value="1"/>
</dbReference>
<protein>
    <submittedName>
        <fullName evidence="9">NTR domain-containing protein</fullName>
    </submittedName>
</protein>
<keyword evidence="8" id="KW-1185">Reference proteome</keyword>
<dbReference type="WBParaSite" id="PEQ_0000609301-mRNA-1">
    <property type="protein sequence ID" value="PEQ_0000609301-mRNA-1"/>
    <property type="gene ID" value="PEQ_0000609301"/>
</dbReference>
<evidence type="ECO:0000256" key="5">
    <source>
        <dbReference type="PIRSR" id="PIRSR601820-3"/>
    </source>
</evidence>
<organism evidence="8 9">
    <name type="scientific">Parascaris equorum</name>
    <name type="common">Equine roundworm</name>
    <dbReference type="NCBI Taxonomy" id="6256"/>
    <lineage>
        <taxon>Eukaryota</taxon>
        <taxon>Metazoa</taxon>
        <taxon>Ecdysozoa</taxon>
        <taxon>Nematoda</taxon>
        <taxon>Chromadorea</taxon>
        <taxon>Rhabditida</taxon>
        <taxon>Spirurina</taxon>
        <taxon>Ascaridomorpha</taxon>
        <taxon>Ascaridoidea</taxon>
        <taxon>Ascarididae</taxon>
        <taxon>Parascaris</taxon>
    </lineage>
</organism>